<accession>A0A081XU81</accession>
<dbReference type="EMBL" id="JFCB01000007">
    <property type="protein sequence ID" value="KES07104.1"/>
    <property type="molecule type" value="Genomic_DNA"/>
</dbReference>
<name>A0A081XU81_STRTO</name>
<dbReference type="Proteomes" id="UP000028341">
    <property type="component" value="Unassembled WGS sequence"/>
</dbReference>
<reference evidence="1 2" key="1">
    <citation type="submission" date="2014-02" db="EMBL/GenBank/DDBJ databases">
        <title>The genome announcement of Streptomyces toyocaensis NRRL15009.</title>
        <authorList>
            <person name="Hong H.-J."/>
            <person name="Kwun M.J."/>
        </authorList>
    </citation>
    <scope>NUCLEOTIDE SEQUENCE [LARGE SCALE GENOMIC DNA]</scope>
    <source>
        <strain evidence="1 2">NRRL 15009</strain>
    </source>
</reference>
<dbReference type="OrthoDB" id="5192328at2"/>
<dbReference type="eggNOG" id="ENOG5032NRJ">
    <property type="taxonomic scope" value="Bacteria"/>
</dbReference>
<organism evidence="1 2">
    <name type="scientific">Streptomyces toyocaensis</name>
    <dbReference type="NCBI Taxonomy" id="55952"/>
    <lineage>
        <taxon>Bacteria</taxon>
        <taxon>Bacillati</taxon>
        <taxon>Actinomycetota</taxon>
        <taxon>Actinomycetes</taxon>
        <taxon>Kitasatosporales</taxon>
        <taxon>Streptomycetaceae</taxon>
        <taxon>Streptomyces</taxon>
    </lineage>
</organism>
<dbReference type="RefSeq" id="WP_037931871.1">
    <property type="nucleotide sequence ID" value="NZ_JBFADL010000005.1"/>
</dbReference>
<protein>
    <submittedName>
        <fullName evidence="1">Uncharacterized protein</fullName>
    </submittedName>
</protein>
<gene>
    <name evidence="1" type="ORF">BU52_10955</name>
</gene>
<proteinExistence type="predicted"/>
<sequence>MSMLRDAVKAADASGEISGDVKENLTLLMELAESKCHEWLANIEKDLASGKMGDDLYIPITRVVGRKTESRSAVAQDVSSIASTTAQKLAALFGGETPILTTIGGLVEDAFREIMGAGMGKEQDVEVYSVIAEDQAIVRYDFAFWGRNINTQSLLAYMETVSSCVVVRSAVDCKKLEFNEFLSVYGSVLSKAYPDVSQRKEKLKEAQDIYEKLSGRPVSVDIGELQSLTANAPSLIRVGARSDGTLPI</sequence>
<evidence type="ECO:0000313" key="1">
    <source>
        <dbReference type="EMBL" id="KES07104.1"/>
    </source>
</evidence>
<keyword evidence="2" id="KW-1185">Reference proteome</keyword>
<evidence type="ECO:0000313" key="2">
    <source>
        <dbReference type="Proteomes" id="UP000028341"/>
    </source>
</evidence>
<dbReference type="AlphaFoldDB" id="A0A081XU81"/>
<comment type="caution">
    <text evidence="1">The sequence shown here is derived from an EMBL/GenBank/DDBJ whole genome shotgun (WGS) entry which is preliminary data.</text>
</comment>